<dbReference type="InterPro" id="IPR050181">
    <property type="entry name" value="Cold_shock_domain"/>
</dbReference>
<dbReference type="InterPro" id="IPR011129">
    <property type="entry name" value="CSD"/>
</dbReference>
<name>A0A8H7VBA1_9FUNG</name>
<feature type="compositionally biased region" description="Polar residues" evidence="1">
    <location>
        <begin position="93"/>
        <end position="104"/>
    </location>
</feature>
<feature type="compositionally biased region" description="Low complexity" evidence="1">
    <location>
        <begin position="202"/>
        <end position="226"/>
    </location>
</feature>
<organism evidence="3 4">
    <name type="scientific">Mucor plumbeus</name>
    <dbReference type="NCBI Taxonomy" id="97098"/>
    <lineage>
        <taxon>Eukaryota</taxon>
        <taxon>Fungi</taxon>
        <taxon>Fungi incertae sedis</taxon>
        <taxon>Mucoromycota</taxon>
        <taxon>Mucoromycotina</taxon>
        <taxon>Mucoromycetes</taxon>
        <taxon>Mucorales</taxon>
        <taxon>Mucorineae</taxon>
        <taxon>Mucoraceae</taxon>
        <taxon>Mucor</taxon>
    </lineage>
</organism>
<dbReference type="CDD" id="cd04458">
    <property type="entry name" value="CSP_CDS"/>
    <property type="match status" value="1"/>
</dbReference>
<feature type="compositionally biased region" description="Polar residues" evidence="1">
    <location>
        <begin position="178"/>
        <end position="201"/>
    </location>
</feature>
<reference evidence="3" key="1">
    <citation type="submission" date="2020-12" db="EMBL/GenBank/DDBJ databases">
        <title>Metabolic potential, ecology and presence of endohyphal bacteria is reflected in genomic diversity of Mucoromycotina.</title>
        <authorList>
            <person name="Muszewska A."/>
            <person name="Okrasinska A."/>
            <person name="Steczkiewicz K."/>
            <person name="Drgas O."/>
            <person name="Orlowska M."/>
            <person name="Perlinska-Lenart U."/>
            <person name="Aleksandrzak-Piekarczyk T."/>
            <person name="Szatraj K."/>
            <person name="Zielenkiewicz U."/>
            <person name="Pilsyk S."/>
            <person name="Malc E."/>
            <person name="Mieczkowski P."/>
            <person name="Kruszewska J.S."/>
            <person name="Biernat P."/>
            <person name="Pawlowska J."/>
        </authorList>
    </citation>
    <scope>NUCLEOTIDE SEQUENCE</scope>
    <source>
        <strain evidence="3">CBS 226.32</strain>
    </source>
</reference>
<dbReference type="Gene3D" id="2.40.50.140">
    <property type="entry name" value="Nucleic acid-binding proteins"/>
    <property type="match status" value="1"/>
</dbReference>
<dbReference type="PRINTS" id="PR00050">
    <property type="entry name" value="COLDSHOCK"/>
</dbReference>
<dbReference type="GO" id="GO:0003676">
    <property type="term" value="F:nucleic acid binding"/>
    <property type="evidence" value="ECO:0007669"/>
    <property type="project" value="InterPro"/>
</dbReference>
<dbReference type="SUPFAM" id="SSF50249">
    <property type="entry name" value="Nucleic acid-binding proteins"/>
    <property type="match status" value="1"/>
</dbReference>
<dbReference type="SMART" id="SM00357">
    <property type="entry name" value="CSP"/>
    <property type="match status" value="1"/>
</dbReference>
<dbReference type="InterPro" id="IPR012340">
    <property type="entry name" value="NA-bd_OB-fold"/>
</dbReference>
<comment type="caution">
    <text evidence="3">The sequence shown here is derived from an EMBL/GenBank/DDBJ whole genome shotgun (WGS) entry which is preliminary data.</text>
</comment>
<feature type="region of interest" description="Disordered" evidence="1">
    <location>
        <begin position="91"/>
        <end position="117"/>
    </location>
</feature>
<gene>
    <name evidence="3" type="ORF">INT46_010012</name>
</gene>
<evidence type="ECO:0000256" key="1">
    <source>
        <dbReference type="SAM" id="MobiDB-lite"/>
    </source>
</evidence>
<dbReference type="Proteomes" id="UP000650833">
    <property type="component" value="Unassembled WGS sequence"/>
</dbReference>
<dbReference type="PANTHER" id="PTHR11544">
    <property type="entry name" value="COLD SHOCK DOMAIN CONTAINING PROTEINS"/>
    <property type="match status" value="1"/>
</dbReference>
<sequence length="226" mass="25287">MENSIRHKGRVKFFNSTKGFGFILPDTKQENDNIEEVFVHHTAIHNDGGFKSLAEGEEVEYDLVQGPKGMQASNVTGPQGVSVQGDPRAQRQYYPNHQGYRNSSNNRGGPAGGPYNGGDPYASPFGYGALQGYQYMQQQPLHYPQYGNSGGFSTATNSISPQLQSQQYNGYMMYPPANTGTTNQPQFFDSNVMTSTPISPSQQQQQQQQQQQHQQHQQHQQQQHQQ</sequence>
<proteinExistence type="predicted"/>
<dbReference type="InterPro" id="IPR002059">
    <property type="entry name" value="CSP_DNA-bd"/>
</dbReference>
<keyword evidence="4" id="KW-1185">Reference proteome</keyword>
<dbReference type="OrthoDB" id="422005at2759"/>
<evidence type="ECO:0000313" key="3">
    <source>
        <dbReference type="EMBL" id="KAG2210203.1"/>
    </source>
</evidence>
<protein>
    <recommendedName>
        <fullName evidence="2">CSD domain-containing protein</fullName>
    </recommendedName>
</protein>
<evidence type="ECO:0000259" key="2">
    <source>
        <dbReference type="PROSITE" id="PS51857"/>
    </source>
</evidence>
<dbReference type="Pfam" id="PF00313">
    <property type="entry name" value="CSD"/>
    <property type="match status" value="1"/>
</dbReference>
<feature type="region of interest" description="Disordered" evidence="1">
    <location>
        <begin position="174"/>
        <end position="226"/>
    </location>
</feature>
<feature type="domain" description="CSD" evidence="2">
    <location>
        <begin position="6"/>
        <end position="77"/>
    </location>
</feature>
<dbReference type="AlphaFoldDB" id="A0A8H7VBA1"/>
<accession>A0A8H7VBA1</accession>
<evidence type="ECO:0000313" key="4">
    <source>
        <dbReference type="Proteomes" id="UP000650833"/>
    </source>
</evidence>
<dbReference type="PROSITE" id="PS51857">
    <property type="entry name" value="CSD_2"/>
    <property type="match status" value="1"/>
</dbReference>
<dbReference type="EMBL" id="JAEPRC010000083">
    <property type="protein sequence ID" value="KAG2210203.1"/>
    <property type="molecule type" value="Genomic_DNA"/>
</dbReference>